<evidence type="ECO:0000256" key="3">
    <source>
        <dbReference type="ARBA" id="ARBA00022475"/>
    </source>
</evidence>
<feature type="transmembrane region" description="Helical" evidence="7">
    <location>
        <begin position="67"/>
        <end position="91"/>
    </location>
</feature>
<feature type="transmembrane region" description="Helical" evidence="7">
    <location>
        <begin position="127"/>
        <end position="145"/>
    </location>
</feature>
<dbReference type="CDD" id="cd06261">
    <property type="entry name" value="TM_PBP2"/>
    <property type="match status" value="1"/>
</dbReference>
<dbReference type="SUPFAM" id="SSF161098">
    <property type="entry name" value="MetI-like"/>
    <property type="match status" value="1"/>
</dbReference>
<evidence type="ECO:0000256" key="2">
    <source>
        <dbReference type="ARBA" id="ARBA00022448"/>
    </source>
</evidence>
<dbReference type="PROSITE" id="PS50928">
    <property type="entry name" value="ABC_TM1"/>
    <property type="match status" value="1"/>
</dbReference>
<evidence type="ECO:0000256" key="5">
    <source>
        <dbReference type="ARBA" id="ARBA00022989"/>
    </source>
</evidence>
<accession>A0A2M8PCX0</accession>
<gene>
    <name evidence="10" type="ORF">CUN49_10835</name>
</gene>
<proteinExistence type="inferred from homology"/>
<dbReference type="Gene3D" id="1.10.3720.10">
    <property type="entry name" value="MetI-like"/>
    <property type="match status" value="1"/>
</dbReference>
<feature type="transmembrane region" description="Helical" evidence="7">
    <location>
        <begin position="184"/>
        <end position="205"/>
    </location>
</feature>
<dbReference type="PANTHER" id="PTHR43386">
    <property type="entry name" value="OLIGOPEPTIDE TRANSPORT SYSTEM PERMEASE PROTEIN APPC"/>
    <property type="match status" value="1"/>
</dbReference>
<name>A0A2M8PCX0_9CHLR</name>
<feature type="transmembrane region" description="Helical" evidence="7">
    <location>
        <begin position="225"/>
        <end position="248"/>
    </location>
</feature>
<protein>
    <submittedName>
        <fullName evidence="10">ABC transporter permease</fullName>
    </submittedName>
</protein>
<dbReference type="InterPro" id="IPR050366">
    <property type="entry name" value="BP-dependent_transpt_permease"/>
</dbReference>
<comment type="caution">
    <text evidence="10">The sequence shown here is derived from an EMBL/GenBank/DDBJ whole genome shotgun (WGS) entry which is preliminary data.</text>
</comment>
<evidence type="ECO:0000256" key="7">
    <source>
        <dbReference type="RuleBase" id="RU363032"/>
    </source>
</evidence>
<reference evidence="10 11" key="1">
    <citation type="submission" date="2017-11" db="EMBL/GenBank/DDBJ databases">
        <title>Evolution of Phototrophy in the Chloroflexi Phylum Driven by Horizontal Gene Transfer.</title>
        <authorList>
            <person name="Ward L.M."/>
            <person name="Hemp J."/>
            <person name="Shih P.M."/>
            <person name="Mcglynn S.E."/>
            <person name="Fischer W."/>
        </authorList>
    </citation>
    <scope>NUCLEOTIDE SEQUENCE [LARGE SCALE GENOMIC DNA]</scope>
    <source>
        <strain evidence="10">JP3_13</strain>
    </source>
</reference>
<comment type="similarity">
    <text evidence="7">Belongs to the binding-protein-dependent transport system permease family.</text>
</comment>
<feature type="signal peptide" evidence="8">
    <location>
        <begin position="1"/>
        <end position="17"/>
    </location>
</feature>
<keyword evidence="4 7" id="KW-0812">Transmembrane</keyword>
<evidence type="ECO:0000256" key="8">
    <source>
        <dbReference type="SAM" id="SignalP"/>
    </source>
</evidence>
<organism evidence="10 11">
    <name type="scientific">Candidatus Thermofonsia Clade 1 bacterium</name>
    <dbReference type="NCBI Taxonomy" id="2364210"/>
    <lineage>
        <taxon>Bacteria</taxon>
        <taxon>Bacillati</taxon>
        <taxon>Chloroflexota</taxon>
        <taxon>Candidatus Thermofontia</taxon>
        <taxon>Candidatus Thermofonsia Clade 1</taxon>
    </lineage>
</organism>
<comment type="subcellular location">
    <subcellularLocation>
        <location evidence="1 7">Cell membrane</location>
        <topology evidence="1 7">Multi-pass membrane protein</topology>
    </subcellularLocation>
</comment>
<dbReference type="PANTHER" id="PTHR43386:SF1">
    <property type="entry name" value="D,D-DIPEPTIDE TRANSPORT SYSTEM PERMEASE PROTEIN DDPC-RELATED"/>
    <property type="match status" value="1"/>
</dbReference>
<evidence type="ECO:0000256" key="4">
    <source>
        <dbReference type="ARBA" id="ARBA00022692"/>
    </source>
</evidence>
<dbReference type="Pfam" id="PF00528">
    <property type="entry name" value="BPD_transp_1"/>
    <property type="match status" value="1"/>
</dbReference>
<feature type="chain" id="PRO_5016313953" evidence="8">
    <location>
        <begin position="18"/>
        <end position="258"/>
    </location>
</feature>
<dbReference type="InterPro" id="IPR035906">
    <property type="entry name" value="MetI-like_sf"/>
</dbReference>
<evidence type="ECO:0000313" key="10">
    <source>
        <dbReference type="EMBL" id="PJF35384.1"/>
    </source>
</evidence>
<dbReference type="AlphaFoldDB" id="A0A2M8PCX0"/>
<dbReference type="GO" id="GO:0055085">
    <property type="term" value="P:transmembrane transport"/>
    <property type="evidence" value="ECO:0007669"/>
    <property type="project" value="InterPro"/>
</dbReference>
<evidence type="ECO:0000313" key="11">
    <source>
        <dbReference type="Proteomes" id="UP000229681"/>
    </source>
</evidence>
<keyword evidence="3" id="KW-1003">Cell membrane</keyword>
<dbReference type="EMBL" id="PGTM01000163">
    <property type="protein sequence ID" value="PJF35384.1"/>
    <property type="molecule type" value="Genomic_DNA"/>
</dbReference>
<feature type="domain" description="ABC transmembrane type-1" evidence="9">
    <location>
        <begin position="63"/>
        <end position="252"/>
    </location>
</feature>
<evidence type="ECO:0000256" key="6">
    <source>
        <dbReference type="ARBA" id="ARBA00023136"/>
    </source>
</evidence>
<keyword evidence="6 7" id="KW-0472">Membrane</keyword>
<keyword evidence="5 7" id="KW-1133">Transmembrane helix</keyword>
<keyword evidence="2 7" id="KW-0813">Transport</keyword>
<dbReference type="GO" id="GO:0005886">
    <property type="term" value="C:plasma membrane"/>
    <property type="evidence" value="ECO:0007669"/>
    <property type="project" value="UniProtKB-SubCell"/>
</dbReference>
<dbReference type="Proteomes" id="UP000229681">
    <property type="component" value="Unassembled WGS sequence"/>
</dbReference>
<evidence type="ECO:0000259" key="9">
    <source>
        <dbReference type="PROSITE" id="PS50928"/>
    </source>
</evidence>
<feature type="transmembrane region" description="Helical" evidence="7">
    <location>
        <begin position="98"/>
        <end position="121"/>
    </location>
</feature>
<dbReference type="InterPro" id="IPR000515">
    <property type="entry name" value="MetI-like"/>
</dbReference>
<evidence type="ECO:0000256" key="1">
    <source>
        <dbReference type="ARBA" id="ARBA00004651"/>
    </source>
</evidence>
<sequence length="258" mass="26552">MRRIGLPGAFLVCLALASLCAPLIAPYDPLAEVGQALQAPSARHWLGTDLIGRDVFSRILHGAARTLSVALIALCSTVLIGGALGLCAGFFGGALDWLLLSLSDALLALPSLLLALSVLTLAGNGSLQIALAAALSGLPAYSRIVRATARSVRTQPYIEAARALGAGELGVLWRHVLPNALPSSLSAGVIAMAWAILNAATLHFLGFGGDPSLPEWGAMLAEGRLVFRAAPWIAFAAGAALTLTLLAVNDLARRLAAQ</sequence>
<keyword evidence="8" id="KW-0732">Signal</keyword>